<dbReference type="GO" id="GO:0000139">
    <property type="term" value="C:Golgi membrane"/>
    <property type="evidence" value="ECO:0007669"/>
    <property type="project" value="UniProtKB-SubCell"/>
</dbReference>
<evidence type="ECO:0000256" key="1">
    <source>
        <dbReference type="ARBA" id="ARBA00004323"/>
    </source>
</evidence>
<proteinExistence type="inferred from homology"/>
<sequence>MSSKRKKHLTSWKVVRRCVVFFTTICVIPVLLFLMVTTDQYMRPMRNNRFFLKPQDTDTAYQASDVHKSSETMTAIRSSTDESLALTEELGHTDKVPHSKMSKNLTAIANRLDKRKQFLKRACKNLGLDIPGNDTLHKPNPWEFLVSQKYHLIWCNVFKAASSSWMYNFNILAGYSPDFLRKTKQVPLTLARQKYPRQTVESLKKAFNESLAFLIARHPLERLLSGYKDKIERALPHSLHKKLGNQIIMKYRPNASNGNFGKSKVPTFAEFILYLLDCVRNGEVLDMHWTPITEFCTPCMYDFDIIAHTETLQEDQEFLIYKAGLQGIIKPEWKNPGQGITAQQIEQYYSQLTRAQILQLYHIYRYDFELFNYTLTGYLDVGIMDKDPAALLEAINMKELTKKYDHVDSYNNAV</sequence>
<keyword evidence="9" id="KW-0119">Carbohydrate metabolism</keyword>
<dbReference type="Pfam" id="PF03567">
    <property type="entry name" value="Sulfotransfer_2"/>
    <property type="match status" value="1"/>
</dbReference>
<dbReference type="PANTHER" id="PTHR12137:SF63">
    <property type="entry name" value="CARBOHYDRATE SULFOTRANSFERASE"/>
    <property type="match status" value="1"/>
</dbReference>
<dbReference type="PANTHER" id="PTHR12137">
    <property type="entry name" value="CARBOHYDRATE SULFOTRANSFERASE"/>
    <property type="match status" value="1"/>
</dbReference>
<name>A0AAW1MGD7_POPJA</name>
<evidence type="ECO:0000256" key="2">
    <source>
        <dbReference type="ARBA" id="ARBA00006339"/>
    </source>
</evidence>
<reference evidence="10 11" key="1">
    <citation type="journal article" date="2024" name="BMC Genomics">
        <title>De novo assembly and annotation of Popillia japonica's genome with initial clues to its potential as an invasive pest.</title>
        <authorList>
            <person name="Cucini C."/>
            <person name="Boschi S."/>
            <person name="Funari R."/>
            <person name="Cardaioli E."/>
            <person name="Iannotti N."/>
            <person name="Marturano G."/>
            <person name="Paoli F."/>
            <person name="Bruttini M."/>
            <person name="Carapelli A."/>
            <person name="Frati F."/>
            <person name="Nardi F."/>
        </authorList>
    </citation>
    <scope>NUCLEOTIDE SEQUENCE [LARGE SCALE GENOMIC DNA]</scope>
    <source>
        <strain evidence="10">DMR45628</strain>
    </source>
</reference>
<dbReference type="Proteomes" id="UP001458880">
    <property type="component" value="Unassembled WGS sequence"/>
</dbReference>
<keyword evidence="7 9" id="KW-0472">Membrane</keyword>
<dbReference type="EMBL" id="JASPKY010000046">
    <property type="protein sequence ID" value="KAK9745706.1"/>
    <property type="molecule type" value="Genomic_DNA"/>
</dbReference>
<evidence type="ECO:0000256" key="7">
    <source>
        <dbReference type="ARBA" id="ARBA00023136"/>
    </source>
</evidence>
<dbReference type="GO" id="GO:0008146">
    <property type="term" value="F:sulfotransferase activity"/>
    <property type="evidence" value="ECO:0007669"/>
    <property type="project" value="InterPro"/>
</dbReference>
<comment type="caution">
    <text evidence="10">The sequence shown here is derived from an EMBL/GenBank/DDBJ whole genome shotgun (WGS) entry which is preliminary data.</text>
</comment>
<evidence type="ECO:0000256" key="3">
    <source>
        <dbReference type="ARBA" id="ARBA00022679"/>
    </source>
</evidence>
<dbReference type="EC" id="2.8.2.-" evidence="9"/>
<comment type="similarity">
    <text evidence="2 9">Belongs to the sulfotransferase 2 family.</text>
</comment>
<evidence type="ECO:0000256" key="6">
    <source>
        <dbReference type="ARBA" id="ARBA00023034"/>
    </source>
</evidence>
<keyword evidence="9" id="KW-0735">Signal-anchor</keyword>
<evidence type="ECO:0000256" key="5">
    <source>
        <dbReference type="ARBA" id="ARBA00022989"/>
    </source>
</evidence>
<feature type="transmembrane region" description="Helical" evidence="9">
    <location>
        <begin position="14"/>
        <end position="36"/>
    </location>
</feature>
<dbReference type="GO" id="GO:0016051">
    <property type="term" value="P:carbohydrate biosynthetic process"/>
    <property type="evidence" value="ECO:0007669"/>
    <property type="project" value="InterPro"/>
</dbReference>
<keyword evidence="6 9" id="KW-0333">Golgi apparatus</keyword>
<dbReference type="InterPro" id="IPR005331">
    <property type="entry name" value="Sulfotransferase"/>
</dbReference>
<evidence type="ECO:0000313" key="10">
    <source>
        <dbReference type="EMBL" id="KAK9745706.1"/>
    </source>
</evidence>
<evidence type="ECO:0000256" key="8">
    <source>
        <dbReference type="ARBA" id="ARBA00023180"/>
    </source>
</evidence>
<organism evidence="10 11">
    <name type="scientific">Popillia japonica</name>
    <name type="common">Japanese beetle</name>
    <dbReference type="NCBI Taxonomy" id="7064"/>
    <lineage>
        <taxon>Eukaryota</taxon>
        <taxon>Metazoa</taxon>
        <taxon>Ecdysozoa</taxon>
        <taxon>Arthropoda</taxon>
        <taxon>Hexapoda</taxon>
        <taxon>Insecta</taxon>
        <taxon>Pterygota</taxon>
        <taxon>Neoptera</taxon>
        <taxon>Endopterygota</taxon>
        <taxon>Coleoptera</taxon>
        <taxon>Polyphaga</taxon>
        <taxon>Scarabaeiformia</taxon>
        <taxon>Scarabaeidae</taxon>
        <taxon>Rutelinae</taxon>
        <taxon>Popillia</taxon>
    </lineage>
</organism>
<gene>
    <name evidence="10" type="ORF">QE152_g6693</name>
</gene>
<evidence type="ECO:0000313" key="11">
    <source>
        <dbReference type="Proteomes" id="UP001458880"/>
    </source>
</evidence>
<protein>
    <recommendedName>
        <fullName evidence="9">Carbohydrate sulfotransferase</fullName>
        <ecNumber evidence="9">2.8.2.-</ecNumber>
    </recommendedName>
</protein>
<accession>A0AAW1MGD7</accession>
<keyword evidence="11" id="KW-1185">Reference proteome</keyword>
<evidence type="ECO:0000256" key="4">
    <source>
        <dbReference type="ARBA" id="ARBA00022692"/>
    </source>
</evidence>
<keyword evidence="8 9" id="KW-0325">Glycoprotein</keyword>
<dbReference type="AlphaFoldDB" id="A0AAW1MGD7"/>
<dbReference type="InterPro" id="IPR018011">
    <property type="entry name" value="Carb_sulfotrans_8-10"/>
</dbReference>
<evidence type="ECO:0000256" key="9">
    <source>
        <dbReference type="RuleBase" id="RU364020"/>
    </source>
</evidence>
<keyword evidence="3 9" id="KW-0808">Transferase</keyword>
<keyword evidence="5 9" id="KW-1133">Transmembrane helix</keyword>
<keyword evidence="4 9" id="KW-0812">Transmembrane</keyword>
<comment type="subcellular location">
    <subcellularLocation>
        <location evidence="1 9">Golgi apparatus membrane</location>
        <topology evidence="1 9">Single-pass type II membrane protein</topology>
    </subcellularLocation>
</comment>